<dbReference type="GO" id="GO:0043041">
    <property type="term" value="P:amino acid activation for nonribosomal peptide biosynthetic process"/>
    <property type="evidence" value="ECO:0007669"/>
    <property type="project" value="TreeGrafter"/>
</dbReference>
<dbReference type="PROSITE" id="PS50075">
    <property type="entry name" value="CARRIER"/>
    <property type="match status" value="2"/>
</dbReference>
<gene>
    <name evidence="6" type="ORF">CBW21_17125</name>
</gene>
<dbReference type="InterPro" id="IPR010071">
    <property type="entry name" value="AA_adenyl_dom"/>
</dbReference>
<evidence type="ECO:0000313" key="7">
    <source>
        <dbReference type="Proteomes" id="UP000196342"/>
    </source>
</evidence>
<dbReference type="GO" id="GO:0031177">
    <property type="term" value="F:phosphopantetheine binding"/>
    <property type="evidence" value="ECO:0007669"/>
    <property type="project" value="InterPro"/>
</dbReference>
<dbReference type="InterPro" id="IPR006162">
    <property type="entry name" value="Ppantetheine_attach_site"/>
</dbReference>
<dbReference type="PROSITE" id="PS00012">
    <property type="entry name" value="PHOSPHOPANTETHEINE"/>
    <property type="match status" value="2"/>
</dbReference>
<feature type="domain" description="Carrier" evidence="5">
    <location>
        <begin position="2146"/>
        <end position="2221"/>
    </location>
</feature>
<keyword evidence="3" id="KW-0596">Phosphopantetheine</keyword>
<evidence type="ECO:0000259" key="5">
    <source>
        <dbReference type="PROSITE" id="PS50075"/>
    </source>
</evidence>
<dbReference type="Pfam" id="PF00668">
    <property type="entry name" value="Condensation"/>
    <property type="match status" value="2"/>
</dbReference>
<dbReference type="InterPro" id="IPR036736">
    <property type="entry name" value="ACP-like_sf"/>
</dbReference>
<comment type="cofactor">
    <cofactor evidence="1">
        <name>pantetheine 4'-phosphate</name>
        <dbReference type="ChEBI" id="CHEBI:47942"/>
    </cofactor>
</comment>
<comment type="similarity">
    <text evidence="2">Belongs to the ATP-dependent AMP-binding enzyme family.</text>
</comment>
<dbReference type="FunFam" id="3.30.300.30:FF:000010">
    <property type="entry name" value="Enterobactin synthetase component F"/>
    <property type="match status" value="2"/>
</dbReference>
<dbReference type="GO" id="GO:0003824">
    <property type="term" value="F:catalytic activity"/>
    <property type="evidence" value="ECO:0007669"/>
    <property type="project" value="InterPro"/>
</dbReference>
<keyword evidence="7" id="KW-1185">Reference proteome</keyword>
<dbReference type="PROSITE" id="PS00455">
    <property type="entry name" value="AMP_BINDING"/>
    <property type="match status" value="2"/>
</dbReference>
<dbReference type="SUPFAM" id="SSF52777">
    <property type="entry name" value="CoA-dependent acyltransferases"/>
    <property type="match status" value="4"/>
</dbReference>
<dbReference type="SUPFAM" id="SSF53474">
    <property type="entry name" value="alpha/beta-Hydrolases"/>
    <property type="match status" value="1"/>
</dbReference>
<dbReference type="Gene3D" id="3.40.50.980">
    <property type="match status" value="2"/>
</dbReference>
<reference evidence="6 7" key="1">
    <citation type="submission" date="2017-05" db="EMBL/GenBank/DDBJ databases">
        <title>Chromobacterium violaceum GHPS1 isolated from Hydrocarbon polluted soil in French Guiana display an awesome secondary metabolite arsenal and a battery of drug and heavy-metal-resistance and detoxification of xenobiotics proteins.</title>
        <authorList>
            <person name="Belbahri L."/>
        </authorList>
    </citation>
    <scope>NUCLEOTIDE SEQUENCE [LARGE SCALE GENOMIC DNA]</scope>
    <source>
        <strain evidence="6 7">GHPS1</strain>
    </source>
</reference>
<dbReference type="SUPFAM" id="SSF56801">
    <property type="entry name" value="Acetyl-CoA synthetase-like"/>
    <property type="match status" value="2"/>
</dbReference>
<proteinExistence type="inferred from homology"/>
<evidence type="ECO:0000256" key="1">
    <source>
        <dbReference type="ARBA" id="ARBA00001957"/>
    </source>
</evidence>
<dbReference type="Pfam" id="PF00550">
    <property type="entry name" value="PP-binding"/>
    <property type="match status" value="2"/>
</dbReference>
<dbReference type="InterPro" id="IPR025110">
    <property type="entry name" value="AMP-bd_C"/>
</dbReference>
<dbReference type="Proteomes" id="UP000196342">
    <property type="component" value="Unassembled WGS sequence"/>
</dbReference>
<dbReference type="GO" id="GO:0044550">
    <property type="term" value="P:secondary metabolite biosynthetic process"/>
    <property type="evidence" value="ECO:0007669"/>
    <property type="project" value="UniProtKB-ARBA"/>
</dbReference>
<dbReference type="InterPro" id="IPR045851">
    <property type="entry name" value="AMP-bd_C_sf"/>
</dbReference>
<accession>A0A202B608</accession>
<dbReference type="NCBIfam" id="TIGR01733">
    <property type="entry name" value="AA-adenyl-dom"/>
    <property type="match status" value="2"/>
</dbReference>
<dbReference type="Gene3D" id="1.10.10.1830">
    <property type="entry name" value="Non-ribosomal peptide synthase, adenylation domain"/>
    <property type="match status" value="1"/>
</dbReference>
<organism evidence="6 7">
    <name type="scientific">Chromobacterium violaceum</name>
    <dbReference type="NCBI Taxonomy" id="536"/>
    <lineage>
        <taxon>Bacteria</taxon>
        <taxon>Pseudomonadati</taxon>
        <taxon>Pseudomonadota</taxon>
        <taxon>Betaproteobacteria</taxon>
        <taxon>Neisseriales</taxon>
        <taxon>Chromobacteriaceae</taxon>
        <taxon>Chromobacterium</taxon>
    </lineage>
</organism>
<evidence type="ECO:0000313" key="6">
    <source>
        <dbReference type="EMBL" id="OVE46868.1"/>
    </source>
</evidence>
<dbReference type="GO" id="GO:0072330">
    <property type="term" value="P:monocarboxylic acid biosynthetic process"/>
    <property type="evidence" value="ECO:0007669"/>
    <property type="project" value="UniProtKB-ARBA"/>
</dbReference>
<dbReference type="FunFam" id="1.10.1200.10:FF:000005">
    <property type="entry name" value="Nonribosomal peptide synthetase 1"/>
    <property type="match status" value="1"/>
</dbReference>
<comment type="caution">
    <text evidence="6">The sequence shown here is derived from an EMBL/GenBank/DDBJ whole genome shotgun (WGS) entry which is preliminary data.</text>
</comment>
<dbReference type="GO" id="GO:0005737">
    <property type="term" value="C:cytoplasm"/>
    <property type="evidence" value="ECO:0007669"/>
    <property type="project" value="TreeGrafter"/>
</dbReference>
<dbReference type="InterPro" id="IPR001242">
    <property type="entry name" value="Condensation_dom"/>
</dbReference>
<dbReference type="InterPro" id="IPR000873">
    <property type="entry name" value="AMP-dep_synth/lig_dom"/>
</dbReference>
<feature type="domain" description="Carrier" evidence="5">
    <location>
        <begin position="1070"/>
        <end position="1144"/>
    </location>
</feature>
<dbReference type="SMART" id="SM00824">
    <property type="entry name" value="PKS_TE"/>
    <property type="match status" value="1"/>
</dbReference>
<protein>
    <recommendedName>
        <fullName evidence="5">Carrier domain-containing protein</fullName>
    </recommendedName>
</protein>
<dbReference type="Gene3D" id="3.30.559.10">
    <property type="entry name" value="Chloramphenicol acetyltransferase-like domain"/>
    <property type="match status" value="2"/>
</dbReference>
<dbReference type="Pfam" id="PF00501">
    <property type="entry name" value="AMP-binding"/>
    <property type="match status" value="2"/>
</dbReference>
<dbReference type="FunFam" id="3.40.50.12780:FF:000012">
    <property type="entry name" value="Non-ribosomal peptide synthetase"/>
    <property type="match status" value="2"/>
</dbReference>
<dbReference type="FunFam" id="2.30.38.10:FF:000001">
    <property type="entry name" value="Non-ribosomal peptide synthetase PvdI"/>
    <property type="match status" value="2"/>
</dbReference>
<dbReference type="InterPro" id="IPR044894">
    <property type="entry name" value="TubC_N_sf"/>
</dbReference>
<dbReference type="CDD" id="cd19544">
    <property type="entry name" value="E-C_NRPS"/>
    <property type="match status" value="2"/>
</dbReference>
<sequence length="2491" mass="268220">MNLSYLTLELSRRNIELSLTEDADNLHIRGEKQSLSPELLQHLKQAKPELIAGLKSGAYLEQVKQMDALAGSARRFGLAFSLDQWMSICSSVAGGVANIQDIYPLAPLQEGILFHHLLGGEGDAYLLYDLLAFDSGERLNGFLASLQQVVDRHDILRTGVLWQDLPEPVQVVWRRAPVQVETVALDPADGPLPQQLEARYHPRRHRIDVRQAPLLRGFVAAEEGTGRQYLQLLFHHLAIDHTTLGFLLDEIRLLQQGQGAELPPPLPFRQFVAQARLGVSAAEHEAYFRAQLGEVDEPTLPFGLQGYLGDGGDIEEARLNLSTELAGQLRQQARRLGVSVACLAHLAWGQVLARASGRTQVVFGTVLFGRLQGGAGADRALGLFINTLPLKLEIGAATAREAVKQTQQALTSLLRHEHASLALAQRCSGVAAPQPLFSALLNFRHSVDVDGNQTVWEGIQSLAGEERTNYPLTLSVDDLGVGLALTAQTLASVGAARVCAMMETALASLAAALASDSGEAVRSLDVLPAAERLQLLDTFNDAASSYPAEAQIHQLFEAQAAARPEAVALVCGEQTLSYGELNRRANQLAHRLIAEGVGPDDLVGICVERNVEMIVGLLGVLKAGGAYVPLDPGYPPDRLSYMLADSSPKAMLTQTSLLPSLHDWIGAQVVLDDVEEVDRLSRLPDHNPDAARRGLTSSHLAYIIYTSGSTGAPKGVMVEHRQVVRLFGATDHWFHFGEQDVWSLFHSFAFDFSVWEIWGALAHGGKLLIVPKDIARSPDQFYQLLCEQKVTVLNQTPSAFRQLIDAQARSSQAHHLRYVVFGGEALETSMLAPWYARHVDHGPLLINMYGITETTVHVTYRPLSAEDVNRRGASPIGVKIPDLSVYILDANRQLAPLGVAGELYIGGAGVARGYLNRPELTAERFIADPYSADPQARLYKTGDLGRWLPDGSIEYLGRNDFQVKIRGFRIELGEIEAKLAACAGVKEAVVLAREDAPGDKRLVAYLTAQPGATLEAAALRAALSQELAEYMVPSGFVVLEAFPLTPNGKLDRKALPAPDGSQLSSRAYAAPEGEAETTLAAIWRELLGVEQVGRHDNFFELGGHSLLAVTLVERMRQAGLHSDIRQLFGAADLAALAASLSGDAALVAAPANGIPAAGCEAITPEMVTLTALSQAQIDAIAAQVPGGMANIQDIYPLAPLQEGILFHHLLGGEGDAYLLYDLLAFDSGERLNGFLASLQQAVDRHDILRTGVLWQDLPEPVQVVWRQAPVQVETVALDPADGPLAQQLEARYHPRRHRIDVRQAPLLRGFAAAEASTGRHYLQLLFHHLAIDHTALETMLQEISLLQQGRQAELGTTTPFRQFVAQARLGVSAAEHEAYFRAQLGEVDEPTLPFGLQGYLGDGGDIEEARLNLSPELAGRLRQQARRLGVSVACLAHLAWGQVLARASGRTQVVFGTVLFGRLQGGAGADRALGLFINTLPLKLEIGAATAREAVKQTQQALTSLLRHEHASLALAQRCSGVAAPQPLFSALLNYRHSVEDDVAALDWEGIETLASEERTNYPLTLSVDDLGAGLALTAQTLASVGAARVCAMMETALASLAAALASDSGEAVRSLDVLPAAERRQLLETFNDTAADYPRGELIHRLFEAQAAARPEAEALRHGEASLSYGELNRRANQLAHRLIGLGVVPEARVGICVERGLDMVVGLLGILKAGGAYVPLDPSYPAERLSYMLEDSAPAMVLTHSGLAAKAAGAAPRLLLDDADEQARLSALSGENPSVAGLGGDNAAYVIYTSGSTGRPKGVVSLHAGVCHVASQQADIAGFGAGSRVLQFASFSFDASVWEWVSALIHGACLYLYPREELMPGEPLLQTLNRDRISHALLPASALQMMEANAVVQRMSLLVGGEACPVGLAESWAAQHRLQNVYGPTETTIFVTAQPCATNMNGRLPIGKPIANTYARILDTHGQLAPLGVAGEIHIGGIGVARGYLNRPELTAERFIADPYSADPQARLYKTGDLGRWLPDGSIEYLGRNDFQVKIRGFRIELGEIEAKLAACAGVKEAVVLAREDAPGDKRLVAYLTAQPGAELEPSSLRAALSQELAEYMVPSGFVVLEAFPLTPNGKLDRKALPAPDGSQLSSRAYAAPEGEAETTLAAIWRELLGVEQVGRHDNFFELGGHSLLAVRLVASIAGSMPYAASLQDVYAFPSLAELARRLSAGGGNDAAIRVGGQGEEERLFILHELHGGIAYARDLAEHLGQGRSIYALPGIDEHGNLLAEPDMGVLARMHAARIRSLQAKGPYSLAGWSVGGTIAHAVAAELSAQGEEIAFLGLIDSMPDYSSLAARLEQRQQAEQNERVAMLFLWLELEHGYDEAGLASLRRLPNPDEMLSTALKEVGRPAAGTLTEEWSHLTTRWMTLKAALSYQPKRLAAPTVLFVATDSLAANLDQGWRQSCPDLTVETIKGDHYSILQMPAIRALGEAFRKRLAEEA</sequence>
<keyword evidence="4" id="KW-0597">Phosphoprotein</keyword>
<dbReference type="SUPFAM" id="SSF47336">
    <property type="entry name" value="ACP-like"/>
    <property type="match status" value="2"/>
</dbReference>
<dbReference type="CDD" id="cd05930">
    <property type="entry name" value="A_NRPS"/>
    <property type="match status" value="1"/>
</dbReference>
<dbReference type="Gene3D" id="3.40.50.12780">
    <property type="entry name" value="N-terminal domain of ligase-like"/>
    <property type="match status" value="1"/>
</dbReference>
<dbReference type="Gene3D" id="3.30.559.30">
    <property type="entry name" value="Nonribosomal peptide synthetase, condensation domain"/>
    <property type="match status" value="2"/>
</dbReference>
<dbReference type="FunFam" id="3.40.50.980:FF:000002">
    <property type="entry name" value="Enterobactin synthetase component F"/>
    <property type="match status" value="1"/>
</dbReference>
<dbReference type="SMART" id="SM00823">
    <property type="entry name" value="PKS_PP"/>
    <property type="match status" value="2"/>
</dbReference>
<dbReference type="InterPro" id="IPR020802">
    <property type="entry name" value="TesA-like"/>
</dbReference>
<dbReference type="PANTHER" id="PTHR45527:SF14">
    <property type="entry name" value="PLIPASTATIN SYNTHASE SUBUNIT B"/>
    <property type="match status" value="1"/>
</dbReference>
<dbReference type="FunFam" id="1.10.1200.10:FF:000016">
    <property type="entry name" value="Non-ribosomal peptide synthase"/>
    <property type="match status" value="1"/>
</dbReference>
<dbReference type="InterPro" id="IPR020806">
    <property type="entry name" value="PKS_PP-bd"/>
</dbReference>
<dbReference type="FunFam" id="3.40.50.980:FF:000001">
    <property type="entry name" value="Non-ribosomal peptide synthetase"/>
    <property type="match status" value="2"/>
</dbReference>
<dbReference type="CDD" id="cd17643">
    <property type="entry name" value="A_NRPS_Cytc1-like"/>
    <property type="match status" value="1"/>
</dbReference>
<dbReference type="InterPro" id="IPR042099">
    <property type="entry name" value="ANL_N_sf"/>
</dbReference>
<dbReference type="Gene3D" id="3.40.50.1820">
    <property type="entry name" value="alpha/beta hydrolase"/>
    <property type="match status" value="1"/>
</dbReference>
<dbReference type="PANTHER" id="PTHR45527">
    <property type="entry name" value="NONRIBOSOMAL PEPTIDE SYNTHETASE"/>
    <property type="match status" value="1"/>
</dbReference>
<dbReference type="Gene3D" id="1.10.1200.10">
    <property type="entry name" value="ACP-like"/>
    <property type="match status" value="2"/>
</dbReference>
<dbReference type="InterPro" id="IPR001031">
    <property type="entry name" value="Thioesterase"/>
</dbReference>
<dbReference type="EMBL" id="NHOO01000015">
    <property type="protein sequence ID" value="OVE46868.1"/>
    <property type="molecule type" value="Genomic_DNA"/>
</dbReference>
<name>A0A202B608_CHRVL</name>
<dbReference type="InterPro" id="IPR020845">
    <property type="entry name" value="AMP-binding_CS"/>
</dbReference>
<dbReference type="InterPro" id="IPR029058">
    <property type="entry name" value="AB_hydrolase_fold"/>
</dbReference>
<dbReference type="Gene3D" id="3.30.300.30">
    <property type="match status" value="2"/>
</dbReference>
<dbReference type="InterPro" id="IPR009081">
    <property type="entry name" value="PP-bd_ACP"/>
</dbReference>
<dbReference type="NCBIfam" id="NF003417">
    <property type="entry name" value="PRK04813.1"/>
    <property type="match status" value="2"/>
</dbReference>
<dbReference type="Pfam" id="PF00975">
    <property type="entry name" value="Thioesterase"/>
    <property type="match status" value="1"/>
</dbReference>
<dbReference type="Pfam" id="PF13193">
    <property type="entry name" value="AMP-binding_C"/>
    <property type="match status" value="2"/>
</dbReference>
<evidence type="ECO:0000256" key="3">
    <source>
        <dbReference type="ARBA" id="ARBA00022450"/>
    </source>
</evidence>
<dbReference type="Gene3D" id="2.30.38.10">
    <property type="entry name" value="Luciferase, Domain 3"/>
    <property type="match status" value="1"/>
</dbReference>
<evidence type="ECO:0000256" key="2">
    <source>
        <dbReference type="ARBA" id="ARBA00006432"/>
    </source>
</evidence>
<dbReference type="InterPro" id="IPR023213">
    <property type="entry name" value="CAT-like_dom_sf"/>
</dbReference>
<evidence type="ECO:0000256" key="4">
    <source>
        <dbReference type="ARBA" id="ARBA00022553"/>
    </source>
</evidence>